<feature type="domain" description="Methyl-accepting transducer" evidence="11">
    <location>
        <begin position="659"/>
        <end position="874"/>
    </location>
</feature>
<accession>A0A975GP24</accession>
<evidence type="ECO:0000256" key="5">
    <source>
        <dbReference type="ARBA" id="ARBA00022989"/>
    </source>
</evidence>
<feature type="domain" description="HAMP" evidence="12">
    <location>
        <begin position="595"/>
        <end position="647"/>
    </location>
</feature>
<keyword evidence="6 10" id="KW-0472">Membrane</keyword>
<name>A0A975GP24_9BACT</name>
<keyword evidence="4 10" id="KW-0812">Transmembrane</keyword>
<organism evidence="13 14">
    <name type="scientific">Desulfonema magnum</name>
    <dbReference type="NCBI Taxonomy" id="45655"/>
    <lineage>
        <taxon>Bacteria</taxon>
        <taxon>Pseudomonadati</taxon>
        <taxon>Thermodesulfobacteriota</taxon>
        <taxon>Desulfobacteria</taxon>
        <taxon>Desulfobacterales</taxon>
        <taxon>Desulfococcaceae</taxon>
        <taxon>Desulfonema</taxon>
    </lineage>
</organism>
<comment type="similarity">
    <text evidence="7">Belongs to the methyl-accepting chemotaxis (MCP) protein family.</text>
</comment>
<dbReference type="CDD" id="cd06225">
    <property type="entry name" value="HAMP"/>
    <property type="match status" value="1"/>
</dbReference>
<evidence type="ECO:0000256" key="9">
    <source>
        <dbReference type="SAM" id="MobiDB-lite"/>
    </source>
</evidence>
<dbReference type="Pfam" id="PF02743">
    <property type="entry name" value="dCache_1"/>
    <property type="match status" value="1"/>
</dbReference>
<protein>
    <submittedName>
        <fullName evidence="13">Methyl-accepting chemotaxis protein signailing-domain containing protein, HAMP domain-containing</fullName>
    </submittedName>
</protein>
<feature type="region of interest" description="Disordered" evidence="9">
    <location>
        <begin position="902"/>
        <end position="964"/>
    </location>
</feature>
<dbReference type="Gene3D" id="3.30.450.20">
    <property type="entry name" value="PAS domain"/>
    <property type="match status" value="2"/>
</dbReference>
<feature type="region of interest" description="Disordered" evidence="9">
    <location>
        <begin position="662"/>
        <end position="694"/>
    </location>
</feature>
<dbReference type="Pfam" id="PF00672">
    <property type="entry name" value="HAMP"/>
    <property type="match status" value="1"/>
</dbReference>
<evidence type="ECO:0000256" key="7">
    <source>
        <dbReference type="ARBA" id="ARBA00029447"/>
    </source>
</evidence>
<proteinExistence type="inferred from homology"/>
<dbReference type="SMART" id="SM00304">
    <property type="entry name" value="HAMP"/>
    <property type="match status" value="1"/>
</dbReference>
<evidence type="ECO:0000256" key="2">
    <source>
        <dbReference type="ARBA" id="ARBA00022475"/>
    </source>
</evidence>
<keyword evidence="8" id="KW-0807">Transducer</keyword>
<dbReference type="InterPro" id="IPR004089">
    <property type="entry name" value="MCPsignal_dom"/>
</dbReference>
<dbReference type="SMART" id="SM00283">
    <property type="entry name" value="MA"/>
    <property type="match status" value="1"/>
</dbReference>
<keyword evidence="3" id="KW-0145">Chemotaxis</keyword>
<evidence type="ECO:0000259" key="11">
    <source>
        <dbReference type="PROSITE" id="PS50111"/>
    </source>
</evidence>
<evidence type="ECO:0000259" key="12">
    <source>
        <dbReference type="PROSITE" id="PS50885"/>
    </source>
</evidence>
<feature type="transmembrane region" description="Helical" evidence="10">
    <location>
        <begin position="574"/>
        <end position="594"/>
    </location>
</feature>
<evidence type="ECO:0000256" key="10">
    <source>
        <dbReference type="SAM" id="Phobius"/>
    </source>
</evidence>
<dbReference type="InterPro" id="IPR003660">
    <property type="entry name" value="HAMP_dom"/>
</dbReference>
<dbReference type="InterPro" id="IPR051310">
    <property type="entry name" value="MCP_chemotaxis"/>
</dbReference>
<evidence type="ECO:0000256" key="6">
    <source>
        <dbReference type="ARBA" id="ARBA00023136"/>
    </source>
</evidence>
<feature type="compositionally biased region" description="Basic and acidic residues" evidence="9">
    <location>
        <begin position="912"/>
        <end position="935"/>
    </location>
</feature>
<dbReference type="SUPFAM" id="SSF58104">
    <property type="entry name" value="Methyl-accepting chemotaxis protein (MCP) signaling domain"/>
    <property type="match status" value="1"/>
</dbReference>
<dbReference type="Pfam" id="PF00015">
    <property type="entry name" value="MCPsignal"/>
    <property type="match status" value="1"/>
</dbReference>
<sequence length="964" mass="106659">MIKLRDIKMKPKLIALFLMTGIIPLILLGLWGSKLSTDALMSKSYEQLEAVREIKKAYIEDFFIERKGDMSILAETVAVFIEKAFEKLAISQEIRKAHIRDYLETMMKELQLLRNDPCVTAAITEFHEIFEAAGEKTLTPEWNALAEKYDSRMRDIMKANGWHDIFLIHSDGCIVYTVAKESDLGINLPESELKHSGLGKAFQTVQSPGAEDIVIADFESYAPSDNKYAAFMIGKIRDARRKVKGYVAFQMSIEKINTIMQQHEGMEKTGEAYLVGRLDGKTTYRNNRVLKEGKIGEKKSNPEIEMALQGKSGQRIKIGCTGDLKLASYDPIEIRGLNWAIISTMKLEEAIAPKQGGEEDDFFAKYIRKYNYDDLFLIHPRGKVFYSVKHEADYQSNMISGKYADSVLGKLIRKVLQTKTFGIGDFEPYEPSNNKPAAFMAQPLLYNNETELIVVLQLSLKKINSIMQQREGMGKTGETYLVGSDKLMRSDSFLDPVNRTVNASFDNPSLGKVDTESVREAISGTTGKKIIKDYNGKDVLSAYTPLKLENLTWTLLAEIDENEVRQPIRDLMKYMLFMGAGIAIVVAVFAFFIAKGISTPLTRGVYFAKSVAEGNLNAKINVNQKDEIGILADALGGMILKLRNVVTEVKHAADNVASGSLGLSSSANEISSSSEEMSQGAAEQAASAEEASASMEQMSANIAQNADNARQTEKIALQSAQHGRESGDAVARTVVAMRDIAQKISVIEDIARQTDLLALNAAIEAARAGKYGKGFAVVASEVRKLAELTQRSAVEIAELSISSVEIAEKAGEMLARLVPDIEKTAELVQEISAASNEQSTGAEQINKAIQQLEQVIQQNTTVSEEMASASEAMASTSEELTSQAVQLRNTIGYFKLDDAEQITASETEPETDPERKLLSAKERQKLKDTNMEKTKTGAKVSTDFNEMSKSGKYDDDYDDEFEKY</sequence>
<dbReference type="AlphaFoldDB" id="A0A975GP24"/>
<dbReference type="RefSeq" id="WP_207683151.1">
    <property type="nucleotide sequence ID" value="NZ_CP061800.1"/>
</dbReference>
<keyword evidence="2" id="KW-1003">Cell membrane</keyword>
<evidence type="ECO:0000256" key="1">
    <source>
        <dbReference type="ARBA" id="ARBA00004651"/>
    </source>
</evidence>
<dbReference type="GO" id="GO:0006935">
    <property type="term" value="P:chemotaxis"/>
    <property type="evidence" value="ECO:0007669"/>
    <property type="project" value="UniProtKB-KW"/>
</dbReference>
<dbReference type="GO" id="GO:0005886">
    <property type="term" value="C:plasma membrane"/>
    <property type="evidence" value="ECO:0007669"/>
    <property type="project" value="UniProtKB-SubCell"/>
</dbReference>
<dbReference type="EMBL" id="CP061800">
    <property type="protein sequence ID" value="QTA88350.1"/>
    <property type="molecule type" value="Genomic_DNA"/>
</dbReference>
<dbReference type="Gene3D" id="1.10.287.950">
    <property type="entry name" value="Methyl-accepting chemotaxis protein"/>
    <property type="match status" value="1"/>
</dbReference>
<keyword evidence="5 10" id="KW-1133">Transmembrane helix</keyword>
<evidence type="ECO:0000256" key="4">
    <source>
        <dbReference type="ARBA" id="ARBA00022692"/>
    </source>
</evidence>
<feature type="compositionally biased region" description="Acidic residues" evidence="9">
    <location>
        <begin position="955"/>
        <end position="964"/>
    </location>
</feature>
<dbReference type="InterPro" id="IPR033479">
    <property type="entry name" value="dCache_1"/>
</dbReference>
<keyword evidence="14" id="KW-1185">Reference proteome</keyword>
<evidence type="ECO:0000256" key="8">
    <source>
        <dbReference type="PROSITE-ProRule" id="PRU00284"/>
    </source>
</evidence>
<dbReference type="Proteomes" id="UP000663722">
    <property type="component" value="Chromosome"/>
</dbReference>
<evidence type="ECO:0000313" key="14">
    <source>
        <dbReference type="Proteomes" id="UP000663722"/>
    </source>
</evidence>
<dbReference type="GO" id="GO:0004888">
    <property type="term" value="F:transmembrane signaling receptor activity"/>
    <property type="evidence" value="ECO:0007669"/>
    <property type="project" value="TreeGrafter"/>
</dbReference>
<reference evidence="13" key="1">
    <citation type="journal article" date="2021" name="Microb. Physiol.">
        <title>Proteogenomic Insights into the Physiology of Marine, Sulfate-Reducing, Filamentous Desulfonema limicola and Desulfonema magnum.</title>
        <authorList>
            <person name="Schnaars V."/>
            <person name="Wohlbrand L."/>
            <person name="Scheve S."/>
            <person name="Hinrichs C."/>
            <person name="Reinhardt R."/>
            <person name="Rabus R."/>
        </authorList>
    </citation>
    <scope>NUCLEOTIDE SEQUENCE</scope>
    <source>
        <strain evidence="13">4be13</strain>
    </source>
</reference>
<dbReference type="KEGG" id="dmm:dnm_043940"/>
<comment type="subcellular location">
    <subcellularLocation>
        <location evidence="1">Cell membrane</location>
        <topology evidence="1">Multi-pass membrane protein</topology>
    </subcellularLocation>
</comment>
<evidence type="ECO:0000313" key="13">
    <source>
        <dbReference type="EMBL" id="QTA88350.1"/>
    </source>
</evidence>
<dbReference type="PANTHER" id="PTHR43531">
    <property type="entry name" value="PROTEIN ICFG"/>
    <property type="match status" value="1"/>
</dbReference>
<evidence type="ECO:0000256" key="3">
    <source>
        <dbReference type="ARBA" id="ARBA00022500"/>
    </source>
</evidence>
<gene>
    <name evidence="13" type="ORF">dnm_043940</name>
</gene>
<feature type="transmembrane region" description="Helical" evidence="10">
    <location>
        <begin position="12"/>
        <end position="32"/>
    </location>
</feature>
<dbReference type="CDD" id="cd11386">
    <property type="entry name" value="MCP_signal"/>
    <property type="match status" value="1"/>
</dbReference>
<dbReference type="PROSITE" id="PS50111">
    <property type="entry name" value="CHEMOTAXIS_TRANSDUC_2"/>
    <property type="match status" value="1"/>
</dbReference>
<dbReference type="PROSITE" id="PS50885">
    <property type="entry name" value="HAMP"/>
    <property type="match status" value="1"/>
</dbReference>
<dbReference type="GO" id="GO:0007165">
    <property type="term" value="P:signal transduction"/>
    <property type="evidence" value="ECO:0007669"/>
    <property type="project" value="UniProtKB-KW"/>
</dbReference>
<dbReference type="PANTHER" id="PTHR43531:SF11">
    <property type="entry name" value="METHYL-ACCEPTING CHEMOTAXIS PROTEIN 3"/>
    <property type="match status" value="1"/>
</dbReference>